<proteinExistence type="predicted"/>
<accession>A0AAW0PXD7</accession>
<evidence type="ECO:0000313" key="4">
    <source>
        <dbReference type="EMBL" id="KAK7940358.1"/>
    </source>
</evidence>
<dbReference type="AlphaFoldDB" id="A0AAW0PXD7"/>
<keyword evidence="2" id="KW-0732">Signal</keyword>
<dbReference type="Proteomes" id="UP001460270">
    <property type="component" value="Unassembled WGS sequence"/>
</dbReference>
<evidence type="ECO:0000313" key="5">
    <source>
        <dbReference type="Proteomes" id="UP001460270"/>
    </source>
</evidence>
<dbReference type="InterPro" id="IPR013783">
    <property type="entry name" value="Ig-like_fold"/>
</dbReference>
<dbReference type="InterPro" id="IPR039089">
    <property type="entry name" value="IGSF6"/>
</dbReference>
<keyword evidence="1" id="KW-0812">Transmembrane</keyword>
<dbReference type="PROSITE" id="PS50835">
    <property type="entry name" value="IG_LIKE"/>
    <property type="match status" value="1"/>
</dbReference>
<organism evidence="4 5">
    <name type="scientific">Mugilogobius chulae</name>
    <name type="common">yellowstripe goby</name>
    <dbReference type="NCBI Taxonomy" id="88201"/>
    <lineage>
        <taxon>Eukaryota</taxon>
        <taxon>Metazoa</taxon>
        <taxon>Chordata</taxon>
        <taxon>Craniata</taxon>
        <taxon>Vertebrata</taxon>
        <taxon>Euteleostomi</taxon>
        <taxon>Actinopterygii</taxon>
        <taxon>Neopterygii</taxon>
        <taxon>Teleostei</taxon>
        <taxon>Neoteleostei</taxon>
        <taxon>Acanthomorphata</taxon>
        <taxon>Gobiaria</taxon>
        <taxon>Gobiiformes</taxon>
        <taxon>Gobioidei</taxon>
        <taxon>Gobiidae</taxon>
        <taxon>Gobionellinae</taxon>
        <taxon>Mugilogobius</taxon>
    </lineage>
</organism>
<dbReference type="EMBL" id="JBBPFD010000002">
    <property type="protein sequence ID" value="KAK7940358.1"/>
    <property type="molecule type" value="Genomic_DNA"/>
</dbReference>
<feature type="signal peptide" evidence="2">
    <location>
        <begin position="1"/>
        <end position="23"/>
    </location>
</feature>
<dbReference type="SMART" id="SM00409">
    <property type="entry name" value="IG"/>
    <property type="match status" value="1"/>
</dbReference>
<dbReference type="SUPFAM" id="SSF48726">
    <property type="entry name" value="Immunoglobulin"/>
    <property type="match status" value="1"/>
</dbReference>
<feature type="domain" description="Ig-like" evidence="3">
    <location>
        <begin position="33"/>
        <end position="114"/>
    </location>
</feature>
<dbReference type="InterPro" id="IPR036179">
    <property type="entry name" value="Ig-like_dom_sf"/>
</dbReference>
<dbReference type="PANTHER" id="PTHR15297:SF2">
    <property type="entry name" value="IMMUNOGLOBULIN SUPERFAMILY MEMBER 6"/>
    <property type="match status" value="1"/>
</dbReference>
<feature type="chain" id="PRO_5043564544" description="Ig-like domain-containing protein" evidence="2">
    <location>
        <begin position="24"/>
        <end position="195"/>
    </location>
</feature>
<dbReference type="PANTHER" id="PTHR15297">
    <property type="entry name" value="IMMUNOGLOBULIN SUPERFAMILY MEMBER 6"/>
    <property type="match status" value="1"/>
</dbReference>
<dbReference type="Gene3D" id="2.60.40.10">
    <property type="entry name" value="Immunoglobulins"/>
    <property type="match status" value="1"/>
</dbReference>
<name>A0AAW0PXD7_9GOBI</name>
<keyword evidence="1" id="KW-0472">Membrane</keyword>
<dbReference type="InterPro" id="IPR003599">
    <property type="entry name" value="Ig_sub"/>
</dbReference>
<feature type="transmembrane region" description="Helical" evidence="1">
    <location>
        <begin position="135"/>
        <end position="157"/>
    </location>
</feature>
<evidence type="ECO:0000256" key="2">
    <source>
        <dbReference type="SAM" id="SignalP"/>
    </source>
</evidence>
<dbReference type="CDD" id="cd00099">
    <property type="entry name" value="IgV"/>
    <property type="match status" value="1"/>
</dbReference>
<protein>
    <recommendedName>
        <fullName evidence="3">Ig-like domain-containing protein</fullName>
    </recommendedName>
</protein>
<evidence type="ECO:0000259" key="3">
    <source>
        <dbReference type="PROSITE" id="PS50835"/>
    </source>
</evidence>
<dbReference type="InterPro" id="IPR007110">
    <property type="entry name" value="Ig-like_dom"/>
</dbReference>
<keyword evidence="1" id="KW-1133">Transmembrane helix</keyword>
<sequence length="195" mass="22298">MKQMFCFVILFTYLSLTKEEVSGEEEDKCISQPQKIIYSKTERSVVIPCTVTTSDCSHLVYKWFVFKENHHFELNIDQPNYSLDEASLKINSLNVSDSGVYHCAAISSQDPALQYIALGTTLVVQEPVKIMVRHILQWLSCILLAIYSVAIVSLIILKKCGHRQICRKNIGSTERTMTKRVQFHDVCKSCTREEV</sequence>
<comment type="caution">
    <text evidence="4">The sequence shown here is derived from an EMBL/GenBank/DDBJ whole genome shotgun (WGS) entry which is preliminary data.</text>
</comment>
<evidence type="ECO:0000256" key="1">
    <source>
        <dbReference type="SAM" id="Phobius"/>
    </source>
</evidence>
<keyword evidence="5" id="KW-1185">Reference proteome</keyword>
<gene>
    <name evidence="4" type="ORF">WMY93_003684</name>
</gene>
<reference evidence="5" key="1">
    <citation type="submission" date="2024-04" db="EMBL/GenBank/DDBJ databases">
        <title>Salinicola lusitanus LLJ914,a marine bacterium isolated from the Okinawa Trough.</title>
        <authorList>
            <person name="Li J."/>
        </authorList>
    </citation>
    <scope>NUCLEOTIDE SEQUENCE [LARGE SCALE GENOMIC DNA]</scope>
</reference>